<dbReference type="PANTHER" id="PTHR12894">
    <property type="entry name" value="CNH DOMAIN CONTAINING"/>
    <property type="match status" value="1"/>
</dbReference>
<keyword evidence="3" id="KW-0963">Cytoplasm</keyword>
<dbReference type="GO" id="GO:0015031">
    <property type="term" value="P:protein transport"/>
    <property type="evidence" value="ECO:0007669"/>
    <property type="project" value="UniProtKB-KW"/>
</dbReference>
<dbReference type="InterPro" id="IPR032914">
    <property type="entry name" value="Vam6/VPS39/TRAP1"/>
</dbReference>
<reference evidence="7" key="2">
    <citation type="submission" date="2021-02" db="EMBL/GenBank/DDBJ databases">
        <title>Aspergillus chevalieri M1 genome sequence.</title>
        <authorList>
            <person name="Kadooka C."/>
            <person name="Mori K."/>
            <person name="Futagami T."/>
        </authorList>
    </citation>
    <scope>NUCLEOTIDE SEQUENCE</scope>
    <source>
        <strain evidence="7">M1</strain>
    </source>
</reference>
<evidence type="ECO:0000259" key="6">
    <source>
        <dbReference type="PROSITE" id="PS50219"/>
    </source>
</evidence>
<dbReference type="GeneID" id="66980936"/>
<proteinExistence type="predicted"/>
<evidence type="ECO:0000256" key="4">
    <source>
        <dbReference type="ARBA" id="ARBA00022927"/>
    </source>
</evidence>
<keyword evidence="8" id="KW-1185">Reference proteome</keyword>
<dbReference type="Proteomes" id="UP000637239">
    <property type="component" value="Chromosome 3"/>
</dbReference>
<sequence>MMRPEDDAVSPRKRRRITPPQAAPYILRELLADLPLANDDPNADVHITCVEYWNDNLYIGTSAAEVLHFVCLPADPSDESSESSFILASRLPIFHSQNSAASTGQGVQQIILLPSVNKACILCNGTLTFYLLPELSPAFGNTKVSNCRWIGGIDLSRAPDDIEPPALMVALQNRIMLVKIGDDARRIRNIEFPGCLVAARRGTIACAADTHAYSLLEVEHQQKIPLFPISSSNEIFESGHVEEMPTALPVPSKTSPSPPNANSPPVEGQHSQSVGSPSVLQDRSSSVTPEPPPASETPRPSNSQDRDENSEDAPQDPQSNTADKKPLPPLPKPLPTRLKPHVVSASANEFLLVTGTAEKEPGVGMFVNMDGDMERSTINFDRYPESVAIDTRDEDNPIQSVGDGKEERIIAVLEYREDGQLCKRLEVQRLDIDPSEAEKQKKWVEIPLDKDSKPVQVGLRHTISSSQLELSEMGGLLRMVRLKTPSLMPHIPATDPRTQESIEQLQKEKELFESQELTDSEGSRRGGGSSERDWEAERNAEEARFARGLGRGQSSLVMWAGSRIWRIMRNPLTVQLDDVLQKAQVADDGGHQVLDRDIIMDIIQSAQNIEPASEADFLGLNYVKQKASLMLFGDLVFMNQESRSDTVIGATEKALVDGNLDPRMVLILIPLLRKEVLQGPQGIWIQAGLAAIADKYIRQSEETEDSSAKTGAADSSVLDMVKRFLLSWQQKRGYGSITDETYVFDSVDAALLHLLLEQDSASTAEQRVSSPIRSELNRLVDNWKGNFDRAVKLLESYNRLFILSRLYQSQKMSRNVLKTWRRIIEGEEDIGGEVTPSGAELQMRRYLVKIKDAQLVEEYGSWLAGRNPKLGIQVFADGTSRVKLEPADVVGMLKEQAPNAVQAYLEHLVFFKNYSQYADDLVSYYLDTVLSVLQSSPEARTSLSESYSTYRALRPPKPTYMSFITANIPSEPWWQTRLRLLQLLGGGSSTQFSSMSPTPASLSYSIPTVLARIEPFQDELVSESIILDGLQGRHREALRLLTHGLGDYDSAVRYCLFGGPRSTSSTGALTEFAERPVQTELFRHLLDEFLRIEDPTDRLERTTDLLSRFSAWFDVREVLELVPDDWSVEIMSVFLGRVFRVLVSQRREVKIERALSAGLNLRVGTEYIEGMEKTGGWIEDDEGVRKIRGDGGDGDEKQVPGQIDGSDFGNMVDAGAHDNDNVLA</sequence>
<protein>
    <recommendedName>
        <fullName evidence="6">CNH domain-containing protein</fullName>
    </recommendedName>
</protein>
<dbReference type="AlphaFoldDB" id="A0A7R7VKV7"/>
<feature type="compositionally biased region" description="Basic and acidic residues" evidence="5">
    <location>
        <begin position="1183"/>
        <end position="1198"/>
    </location>
</feature>
<feature type="domain" description="CNH" evidence="6">
    <location>
        <begin position="44"/>
        <end position="440"/>
    </location>
</feature>
<evidence type="ECO:0000313" key="8">
    <source>
        <dbReference type="Proteomes" id="UP000637239"/>
    </source>
</evidence>
<dbReference type="InterPro" id="IPR001180">
    <property type="entry name" value="CNH_dom"/>
</dbReference>
<organism evidence="7 8">
    <name type="scientific">Aspergillus chevalieri</name>
    <name type="common">Eurotium chevalieri</name>
    <dbReference type="NCBI Taxonomy" id="182096"/>
    <lineage>
        <taxon>Eukaryota</taxon>
        <taxon>Fungi</taxon>
        <taxon>Dikarya</taxon>
        <taxon>Ascomycota</taxon>
        <taxon>Pezizomycotina</taxon>
        <taxon>Eurotiomycetes</taxon>
        <taxon>Eurotiomycetidae</taxon>
        <taxon>Eurotiales</taxon>
        <taxon>Aspergillaceae</taxon>
        <taxon>Aspergillus</taxon>
        <taxon>Aspergillus subgen. Aspergillus</taxon>
    </lineage>
</organism>
<feature type="compositionally biased region" description="Polar residues" evidence="5">
    <location>
        <begin position="269"/>
        <end position="283"/>
    </location>
</feature>
<evidence type="ECO:0000256" key="3">
    <source>
        <dbReference type="ARBA" id="ARBA00022490"/>
    </source>
</evidence>
<dbReference type="PANTHER" id="PTHR12894:SF27">
    <property type="entry name" value="TRANSFORMING GROWTH FACTOR-BETA RECEPTOR-ASSOCIATED PROTEIN 1"/>
    <property type="match status" value="1"/>
</dbReference>
<comment type="subcellular location">
    <subcellularLocation>
        <location evidence="1">Cytoplasm</location>
    </subcellularLocation>
</comment>
<feature type="region of interest" description="Disordered" evidence="5">
    <location>
        <begin position="1182"/>
        <end position="1211"/>
    </location>
</feature>
<gene>
    <name evidence="7" type="ORF">ACHE_30564S</name>
</gene>
<evidence type="ECO:0000256" key="5">
    <source>
        <dbReference type="SAM" id="MobiDB-lite"/>
    </source>
</evidence>
<dbReference type="GO" id="GO:0016020">
    <property type="term" value="C:membrane"/>
    <property type="evidence" value="ECO:0007669"/>
    <property type="project" value="TreeGrafter"/>
</dbReference>
<dbReference type="KEGG" id="ache:ACHE_30564S"/>
<feature type="region of interest" description="Disordered" evidence="5">
    <location>
        <begin position="245"/>
        <end position="338"/>
    </location>
</feature>
<dbReference type="PROSITE" id="PS50219">
    <property type="entry name" value="CNH"/>
    <property type="match status" value="1"/>
</dbReference>
<dbReference type="EMBL" id="AP024418">
    <property type="protein sequence ID" value="BCR86577.1"/>
    <property type="molecule type" value="Genomic_DNA"/>
</dbReference>
<reference evidence="7" key="1">
    <citation type="submission" date="2021-01" db="EMBL/GenBank/DDBJ databases">
        <authorList>
            <consortium name="Aspergillus chevalieri M1 genome sequencing consortium"/>
            <person name="Kazuki M."/>
            <person name="Futagami T."/>
        </authorList>
    </citation>
    <scope>NUCLEOTIDE SEQUENCE</scope>
    <source>
        <strain evidence="7">M1</strain>
    </source>
</reference>
<keyword evidence="4" id="KW-0653">Protein transport</keyword>
<name>A0A7R7VKV7_ASPCH</name>
<dbReference type="GO" id="GO:0005737">
    <property type="term" value="C:cytoplasm"/>
    <property type="evidence" value="ECO:0007669"/>
    <property type="project" value="UniProtKB-SubCell"/>
</dbReference>
<accession>A0A7R7VKV7</accession>
<keyword evidence="2" id="KW-0813">Transport</keyword>
<dbReference type="GO" id="GO:0006914">
    <property type="term" value="P:autophagy"/>
    <property type="evidence" value="ECO:0007669"/>
    <property type="project" value="TreeGrafter"/>
</dbReference>
<dbReference type="GO" id="GO:0034058">
    <property type="term" value="P:endosomal vesicle fusion"/>
    <property type="evidence" value="ECO:0007669"/>
    <property type="project" value="TreeGrafter"/>
</dbReference>
<evidence type="ECO:0000256" key="1">
    <source>
        <dbReference type="ARBA" id="ARBA00004496"/>
    </source>
</evidence>
<evidence type="ECO:0000313" key="7">
    <source>
        <dbReference type="EMBL" id="BCR86577.1"/>
    </source>
</evidence>
<dbReference type="RefSeq" id="XP_043135099.1">
    <property type="nucleotide sequence ID" value="XM_043277196.1"/>
</dbReference>
<feature type="region of interest" description="Disordered" evidence="5">
    <location>
        <begin position="512"/>
        <end position="537"/>
    </location>
</feature>
<evidence type="ECO:0000256" key="2">
    <source>
        <dbReference type="ARBA" id="ARBA00022448"/>
    </source>
</evidence>